<accession>A0A413IQJ2</accession>
<dbReference type="Proteomes" id="UP000286063">
    <property type="component" value="Unassembled WGS sequence"/>
</dbReference>
<dbReference type="GeneID" id="93097101"/>
<protein>
    <submittedName>
        <fullName evidence="1">AAA family ATPase</fullName>
    </submittedName>
</protein>
<dbReference type="InterPro" id="IPR027417">
    <property type="entry name" value="P-loop_NTPase"/>
</dbReference>
<dbReference type="AlphaFoldDB" id="A0A413IQJ2"/>
<dbReference type="OrthoDB" id="997844at2"/>
<proteinExistence type="predicted"/>
<evidence type="ECO:0000313" key="3">
    <source>
        <dbReference type="Proteomes" id="UP000286063"/>
    </source>
</evidence>
<sequence>MELLYIYIWDDKRNIKGCEYNFSPNYKFSYQLQSKTFHMEECDSLYNGWFGENIVNITAIVGKNGAGKTNLLDCIIKALCGQGGGYVFYII</sequence>
<keyword evidence="4" id="KW-1185">Reference proteome</keyword>
<gene>
    <name evidence="2" type="ORF">DXA50_06215</name>
    <name evidence="1" type="ORF">I6J59_00320</name>
</gene>
<dbReference type="EMBL" id="QSCR01000006">
    <property type="protein sequence ID" value="RGY19524.1"/>
    <property type="molecule type" value="Genomic_DNA"/>
</dbReference>
<evidence type="ECO:0000313" key="4">
    <source>
        <dbReference type="Proteomes" id="UP000654720"/>
    </source>
</evidence>
<reference evidence="1 4" key="2">
    <citation type="submission" date="2021-02" db="EMBL/GenBank/DDBJ databases">
        <title>FDA dAtabase for Regulatory Grade micrObial Sequences (FDA-ARGOS): Supporting development and validation of Infectious Disease Dx tests.</title>
        <authorList>
            <person name="Carlson P."/>
            <person name="Fischbach M."/>
            <person name="Hastie J."/>
            <person name="Bilen M."/>
            <person name="Cheng A."/>
            <person name="Tallon L."/>
            <person name="Sadzewicz L."/>
            <person name="Zhao X."/>
            <person name="Boylan J."/>
            <person name="Ott S."/>
            <person name="Bowen H."/>
            <person name="Vavikolanu K."/>
            <person name="Mehta A."/>
            <person name="Aluvathingal J."/>
            <person name="Nadendla S."/>
            <person name="Yan Y."/>
            <person name="Sichtig H."/>
        </authorList>
    </citation>
    <scope>NUCLEOTIDE SEQUENCE [LARGE SCALE GENOMIC DNA]</scope>
    <source>
        <strain evidence="1 4">FDAARGOS_1229</strain>
    </source>
</reference>
<evidence type="ECO:0000313" key="1">
    <source>
        <dbReference type="EMBL" id="QRO50125.1"/>
    </source>
</evidence>
<dbReference type="EMBL" id="CP069450">
    <property type="protein sequence ID" value="QRO50125.1"/>
    <property type="molecule type" value="Genomic_DNA"/>
</dbReference>
<dbReference type="SUPFAM" id="SSF52540">
    <property type="entry name" value="P-loop containing nucleoside triphosphate hydrolases"/>
    <property type="match status" value="1"/>
</dbReference>
<dbReference type="Gene3D" id="3.40.50.300">
    <property type="entry name" value="P-loop containing nucleotide triphosphate hydrolases"/>
    <property type="match status" value="1"/>
</dbReference>
<name>A0A413IQJ2_9BACT</name>
<dbReference type="RefSeq" id="WP_027200493.1">
    <property type="nucleotide sequence ID" value="NZ_CAJUBB010000031.1"/>
</dbReference>
<organism evidence="2 3">
    <name type="scientific">Butyricimonas virosa</name>
    <dbReference type="NCBI Taxonomy" id="544645"/>
    <lineage>
        <taxon>Bacteria</taxon>
        <taxon>Pseudomonadati</taxon>
        <taxon>Bacteroidota</taxon>
        <taxon>Bacteroidia</taxon>
        <taxon>Bacteroidales</taxon>
        <taxon>Odoribacteraceae</taxon>
        <taxon>Butyricimonas</taxon>
    </lineage>
</organism>
<dbReference type="Proteomes" id="UP000654720">
    <property type="component" value="Chromosome"/>
</dbReference>
<reference evidence="2 3" key="1">
    <citation type="submission" date="2018-08" db="EMBL/GenBank/DDBJ databases">
        <title>A genome reference for cultivated species of the human gut microbiota.</title>
        <authorList>
            <person name="Zou Y."/>
            <person name="Xue W."/>
            <person name="Luo G."/>
        </authorList>
    </citation>
    <scope>NUCLEOTIDE SEQUENCE [LARGE SCALE GENOMIC DNA]</scope>
    <source>
        <strain evidence="2 3">OF02-7</strain>
    </source>
</reference>
<evidence type="ECO:0000313" key="2">
    <source>
        <dbReference type="EMBL" id="RGY19524.1"/>
    </source>
</evidence>